<dbReference type="VEuPathDB" id="FungiDB:H257_17102"/>
<reference evidence="1" key="1">
    <citation type="submission" date="2013-12" db="EMBL/GenBank/DDBJ databases">
        <title>The Genome Sequence of Aphanomyces astaci APO3.</title>
        <authorList>
            <consortium name="The Broad Institute Genomics Platform"/>
            <person name="Russ C."/>
            <person name="Tyler B."/>
            <person name="van West P."/>
            <person name="Dieguez-Uribeondo J."/>
            <person name="Young S.K."/>
            <person name="Zeng Q."/>
            <person name="Gargeya S."/>
            <person name="Fitzgerald M."/>
            <person name="Abouelleil A."/>
            <person name="Alvarado L."/>
            <person name="Chapman S.B."/>
            <person name="Gainer-Dewar J."/>
            <person name="Goldberg J."/>
            <person name="Griggs A."/>
            <person name="Gujja S."/>
            <person name="Hansen M."/>
            <person name="Howarth C."/>
            <person name="Imamovic A."/>
            <person name="Ireland A."/>
            <person name="Larimer J."/>
            <person name="McCowan C."/>
            <person name="Murphy C."/>
            <person name="Pearson M."/>
            <person name="Poon T.W."/>
            <person name="Priest M."/>
            <person name="Roberts A."/>
            <person name="Saif S."/>
            <person name="Shea T."/>
            <person name="Sykes S."/>
            <person name="Wortman J."/>
            <person name="Nusbaum C."/>
            <person name="Birren B."/>
        </authorList>
    </citation>
    <scope>NUCLEOTIDE SEQUENCE [LARGE SCALE GENOMIC DNA]</scope>
    <source>
        <strain evidence="1">APO3</strain>
    </source>
</reference>
<dbReference type="GeneID" id="20819098"/>
<dbReference type="AlphaFoldDB" id="W4FHU6"/>
<accession>W4FHU6</accession>
<protein>
    <submittedName>
        <fullName evidence="1">Uncharacterized protein</fullName>
    </submittedName>
</protein>
<name>W4FHU6_APHAT</name>
<evidence type="ECO:0000313" key="1">
    <source>
        <dbReference type="EMBL" id="ETV66434.1"/>
    </source>
</evidence>
<organism evidence="1">
    <name type="scientific">Aphanomyces astaci</name>
    <name type="common">Crayfish plague agent</name>
    <dbReference type="NCBI Taxonomy" id="112090"/>
    <lineage>
        <taxon>Eukaryota</taxon>
        <taxon>Sar</taxon>
        <taxon>Stramenopiles</taxon>
        <taxon>Oomycota</taxon>
        <taxon>Saprolegniomycetes</taxon>
        <taxon>Saprolegniales</taxon>
        <taxon>Verrucalvaceae</taxon>
        <taxon>Aphanomyces</taxon>
    </lineage>
</organism>
<gene>
    <name evidence="1" type="ORF">H257_17102</name>
</gene>
<dbReference type="RefSeq" id="XP_009844068.1">
    <property type="nucleotide sequence ID" value="XM_009845766.1"/>
</dbReference>
<dbReference type="EMBL" id="KI913211">
    <property type="protein sequence ID" value="ETV66434.1"/>
    <property type="molecule type" value="Genomic_DNA"/>
</dbReference>
<proteinExistence type="predicted"/>
<sequence length="120" mass="13203">MNATSFIIARCILGTIRLPRPAHYSAYRARIFSERIIVGGAALSSVPPPEARALPQTMHELCKTVVGRWSDAAKRSKLRPPCMPANRFTSTRVTAFDRLGQPHAAGIHSIMIWTDCCGKV</sequence>